<evidence type="ECO:0000313" key="7">
    <source>
        <dbReference type="Proteomes" id="UP000005262"/>
    </source>
</evidence>
<dbReference type="STRING" id="768704.Desmer_0519"/>
<evidence type="ECO:0000256" key="4">
    <source>
        <dbReference type="ARBA" id="ARBA00022840"/>
    </source>
</evidence>
<dbReference type="PROSITE" id="PS50893">
    <property type="entry name" value="ABC_TRANSPORTER_2"/>
    <property type="match status" value="1"/>
</dbReference>
<dbReference type="Proteomes" id="UP000005262">
    <property type="component" value="Chromosome"/>
</dbReference>
<dbReference type="GO" id="GO:0005524">
    <property type="term" value="F:ATP binding"/>
    <property type="evidence" value="ECO:0007669"/>
    <property type="project" value="UniProtKB-KW"/>
</dbReference>
<dbReference type="InterPro" id="IPR003593">
    <property type="entry name" value="AAA+_ATPase"/>
</dbReference>
<dbReference type="AlphaFoldDB" id="J7ITW7"/>
<dbReference type="PROSITE" id="PS00211">
    <property type="entry name" value="ABC_TRANSPORTER_1"/>
    <property type="match status" value="1"/>
</dbReference>
<name>J7ITW7_DESMD</name>
<keyword evidence="2" id="KW-0813">Transport</keyword>
<evidence type="ECO:0000313" key="6">
    <source>
        <dbReference type="EMBL" id="AFQ42563.1"/>
    </source>
</evidence>
<gene>
    <name evidence="6" type="ordered locus">Desmer_0519</name>
</gene>
<dbReference type="KEGG" id="dmi:Desmer_0519"/>
<dbReference type="Pfam" id="PF00005">
    <property type="entry name" value="ABC_tran"/>
    <property type="match status" value="1"/>
</dbReference>
<dbReference type="eggNOG" id="COG1124">
    <property type="taxonomic scope" value="Bacteria"/>
</dbReference>
<dbReference type="InterPro" id="IPR050319">
    <property type="entry name" value="ABC_transp_ATP-bind"/>
</dbReference>
<dbReference type="OrthoDB" id="9779287at2"/>
<reference evidence="7" key="2">
    <citation type="submission" date="2012-08" db="EMBL/GenBank/DDBJ databases">
        <title>Finished genome of Desulfosporosinus meridiei DSM 13257.</title>
        <authorList>
            <person name="Huntemann M."/>
            <person name="Wei C.-L."/>
            <person name="Han J."/>
            <person name="Detter J.C."/>
            <person name="Han C."/>
            <person name="Davenport K."/>
            <person name="Daligault H."/>
            <person name="Erkkila T."/>
            <person name="Gu W."/>
            <person name="Munk A.C.C."/>
            <person name="Teshima H."/>
            <person name="Xu Y."/>
            <person name="Chain P."/>
            <person name="Tapia R."/>
            <person name="Chen A."/>
            <person name="Krypides N."/>
            <person name="Mavromatis K."/>
            <person name="Markowitz V."/>
            <person name="Szeto E."/>
            <person name="Ivanova N."/>
            <person name="Mikhailova N."/>
            <person name="Ovchinnikova G."/>
            <person name="Pagani I."/>
            <person name="Pati A."/>
            <person name="Goodwin L."/>
            <person name="Peters L."/>
            <person name="Pitluck S."/>
            <person name="Woyke T."/>
            <person name="Pester M."/>
            <person name="Spring S."/>
            <person name="Ollivier B."/>
            <person name="Rattei T."/>
            <person name="Klenk H.-P."/>
            <person name="Wagner M."/>
            <person name="Loy A."/>
        </authorList>
    </citation>
    <scope>NUCLEOTIDE SEQUENCE [LARGE SCALE GENOMIC DNA]</scope>
    <source>
        <strain evidence="7">ATCC BAA-275 / DSM 13257 / NCIMB 13706 / S10</strain>
    </source>
</reference>
<dbReference type="InterPro" id="IPR017871">
    <property type="entry name" value="ABC_transporter-like_CS"/>
</dbReference>
<dbReference type="RefSeq" id="WP_014901485.1">
    <property type="nucleotide sequence ID" value="NC_018515.1"/>
</dbReference>
<dbReference type="PANTHER" id="PTHR43776">
    <property type="entry name" value="TRANSPORT ATP-BINDING PROTEIN"/>
    <property type="match status" value="1"/>
</dbReference>
<accession>J7ITW7</accession>
<evidence type="ECO:0000256" key="3">
    <source>
        <dbReference type="ARBA" id="ARBA00022741"/>
    </source>
</evidence>
<organism evidence="6 7">
    <name type="scientific">Desulfosporosinus meridiei (strain ATCC BAA-275 / DSM 13257 / KCTC 12902 / NCIMB 13706 / S10)</name>
    <dbReference type="NCBI Taxonomy" id="768704"/>
    <lineage>
        <taxon>Bacteria</taxon>
        <taxon>Bacillati</taxon>
        <taxon>Bacillota</taxon>
        <taxon>Clostridia</taxon>
        <taxon>Eubacteriales</taxon>
        <taxon>Desulfitobacteriaceae</taxon>
        <taxon>Desulfosporosinus</taxon>
    </lineage>
</organism>
<sequence length="216" mass="24121">MALEIKNISFGYKQDVTIINNLNMKIGIDERVGITAPSGFGKTTLCKIIAGYIKPHSGKVLLDGKDVHQIKGYNPIQMIWQHPEKSVNPRLRMKSVIEAGDKVEDRVLDGLGIERDWYNRYPAELSGGEMQRFCIARALGKKTEFIVADEISTMLDLITQSQIWTFLLEEVQQRGIGLIVVTHSNALMDRIATRCLDIENMRDGEMANSAIQSGGA</sequence>
<dbReference type="InterPro" id="IPR003439">
    <property type="entry name" value="ABC_transporter-like_ATP-bd"/>
</dbReference>
<evidence type="ECO:0000259" key="5">
    <source>
        <dbReference type="PROSITE" id="PS50893"/>
    </source>
</evidence>
<dbReference type="GO" id="GO:0055085">
    <property type="term" value="P:transmembrane transport"/>
    <property type="evidence" value="ECO:0007669"/>
    <property type="project" value="UniProtKB-ARBA"/>
</dbReference>
<evidence type="ECO:0000256" key="1">
    <source>
        <dbReference type="ARBA" id="ARBA00005417"/>
    </source>
</evidence>
<evidence type="ECO:0000256" key="2">
    <source>
        <dbReference type="ARBA" id="ARBA00022448"/>
    </source>
</evidence>
<keyword evidence="4" id="KW-0067">ATP-binding</keyword>
<feature type="domain" description="ABC transporter" evidence="5">
    <location>
        <begin position="3"/>
        <end position="214"/>
    </location>
</feature>
<dbReference type="HOGENOM" id="CLU_000604_1_23_9"/>
<reference evidence="6 7" key="1">
    <citation type="journal article" date="2012" name="J. Bacteriol.">
        <title>Complete genome sequences of Desulfosporosinus orientis DSM765T, Desulfosporosinus youngiae DSM17734T, Desulfosporosinus meridiei DSM13257T, and Desulfosporosinus acidiphilus DSM22704T.</title>
        <authorList>
            <person name="Pester M."/>
            <person name="Brambilla E."/>
            <person name="Alazard D."/>
            <person name="Rattei T."/>
            <person name="Weinmaier T."/>
            <person name="Han J."/>
            <person name="Lucas S."/>
            <person name="Lapidus A."/>
            <person name="Cheng J.F."/>
            <person name="Goodwin L."/>
            <person name="Pitluck S."/>
            <person name="Peters L."/>
            <person name="Ovchinnikova G."/>
            <person name="Teshima H."/>
            <person name="Detter J.C."/>
            <person name="Han C.S."/>
            <person name="Tapia R."/>
            <person name="Land M.L."/>
            <person name="Hauser L."/>
            <person name="Kyrpides N.C."/>
            <person name="Ivanova N.N."/>
            <person name="Pagani I."/>
            <person name="Huntmann M."/>
            <person name="Wei C.L."/>
            <person name="Davenport K.W."/>
            <person name="Daligault H."/>
            <person name="Chain P.S."/>
            <person name="Chen A."/>
            <person name="Mavromatis K."/>
            <person name="Markowitz V."/>
            <person name="Szeto E."/>
            <person name="Mikhailova N."/>
            <person name="Pati A."/>
            <person name="Wagner M."/>
            <person name="Woyke T."/>
            <person name="Ollivier B."/>
            <person name="Klenk H.P."/>
            <person name="Spring S."/>
            <person name="Loy A."/>
        </authorList>
    </citation>
    <scope>NUCLEOTIDE SEQUENCE [LARGE SCALE GENOMIC DNA]</scope>
    <source>
        <strain evidence="7">ATCC BAA-275 / DSM 13257 / NCIMB 13706 / S10</strain>
    </source>
</reference>
<keyword evidence="3" id="KW-0547">Nucleotide-binding</keyword>
<dbReference type="InterPro" id="IPR027417">
    <property type="entry name" value="P-loop_NTPase"/>
</dbReference>
<keyword evidence="7" id="KW-1185">Reference proteome</keyword>
<dbReference type="Gene3D" id="3.40.50.300">
    <property type="entry name" value="P-loop containing nucleotide triphosphate hydrolases"/>
    <property type="match status" value="1"/>
</dbReference>
<dbReference type="PANTHER" id="PTHR43776:SF7">
    <property type="entry name" value="D,D-DIPEPTIDE TRANSPORT ATP-BINDING PROTEIN DDPF-RELATED"/>
    <property type="match status" value="1"/>
</dbReference>
<proteinExistence type="inferred from homology"/>
<dbReference type="SUPFAM" id="SSF52540">
    <property type="entry name" value="P-loop containing nucleoside triphosphate hydrolases"/>
    <property type="match status" value="1"/>
</dbReference>
<dbReference type="SMART" id="SM00382">
    <property type="entry name" value="AAA"/>
    <property type="match status" value="1"/>
</dbReference>
<comment type="similarity">
    <text evidence="1">Belongs to the ABC transporter superfamily.</text>
</comment>
<dbReference type="GO" id="GO:0016887">
    <property type="term" value="F:ATP hydrolysis activity"/>
    <property type="evidence" value="ECO:0007669"/>
    <property type="project" value="InterPro"/>
</dbReference>
<dbReference type="EMBL" id="CP003629">
    <property type="protein sequence ID" value="AFQ42563.1"/>
    <property type="molecule type" value="Genomic_DNA"/>
</dbReference>
<protein>
    <submittedName>
        <fullName evidence="6">ABC-type dipeptide/oligopeptide/nickel transport system, ATPase component</fullName>
    </submittedName>
</protein>